<feature type="transmembrane region" description="Helical" evidence="1">
    <location>
        <begin position="21"/>
        <end position="39"/>
    </location>
</feature>
<keyword evidence="1" id="KW-0812">Transmembrane</keyword>
<feature type="non-terminal residue" evidence="2">
    <location>
        <position position="83"/>
    </location>
</feature>
<evidence type="ECO:0000256" key="1">
    <source>
        <dbReference type="SAM" id="Phobius"/>
    </source>
</evidence>
<evidence type="ECO:0008006" key="4">
    <source>
        <dbReference type="Google" id="ProtNLM"/>
    </source>
</evidence>
<reference evidence="3" key="1">
    <citation type="submission" date="2023-06" db="EMBL/GenBank/DDBJ databases">
        <title>Identification and characterization of horizontal gene transfer across gut microbiota members of farm animals based on homology search.</title>
        <authorList>
            <person name="Zeman M."/>
            <person name="Kubasova T."/>
            <person name="Jahodarova E."/>
            <person name="Nykrynova M."/>
            <person name="Rychlik I."/>
        </authorList>
    </citation>
    <scope>NUCLEOTIDE SEQUENCE [LARGE SCALE GENOMIC DNA]</scope>
    <source>
        <strain evidence="3">ET341</strain>
    </source>
</reference>
<comment type="caution">
    <text evidence="2">The sequence shown here is derived from an EMBL/GenBank/DDBJ whole genome shotgun (WGS) entry which is preliminary data.</text>
</comment>
<dbReference type="Proteomes" id="UP001529275">
    <property type="component" value="Unassembled WGS sequence"/>
</dbReference>
<dbReference type="EMBL" id="JAUDCK010000033">
    <property type="protein sequence ID" value="MDM8196386.1"/>
    <property type="molecule type" value="Genomic_DNA"/>
</dbReference>
<sequence length="83" mass="10023">MQKLLKDISTQFHLLPKWEQRISWWYVISVSLILVQYFINRQLDIHTYFHPFISIMINILVIIDIFLIPVILVVIEILSEKKN</sequence>
<gene>
    <name evidence="2" type="ORF">QUV98_08665</name>
</gene>
<name>A0ABT7UJQ6_9FIRM</name>
<evidence type="ECO:0000313" key="3">
    <source>
        <dbReference type="Proteomes" id="UP001529275"/>
    </source>
</evidence>
<feature type="transmembrane region" description="Helical" evidence="1">
    <location>
        <begin position="51"/>
        <end position="78"/>
    </location>
</feature>
<keyword evidence="1" id="KW-0472">Membrane</keyword>
<proteinExistence type="predicted"/>
<keyword evidence="1" id="KW-1133">Transmembrane helix</keyword>
<accession>A0ABT7UJQ6</accession>
<keyword evidence="3" id="KW-1185">Reference proteome</keyword>
<organism evidence="2 3">
    <name type="scientific">Massilimicrobiota timonensis</name>
    <dbReference type="NCBI Taxonomy" id="1776392"/>
    <lineage>
        <taxon>Bacteria</taxon>
        <taxon>Bacillati</taxon>
        <taxon>Bacillota</taxon>
        <taxon>Erysipelotrichia</taxon>
        <taxon>Erysipelotrichales</taxon>
        <taxon>Erysipelotrichaceae</taxon>
        <taxon>Massilimicrobiota</taxon>
    </lineage>
</organism>
<dbReference type="RefSeq" id="WP_289527983.1">
    <property type="nucleotide sequence ID" value="NZ_JAUDCK010000033.1"/>
</dbReference>
<protein>
    <recommendedName>
        <fullName evidence="4">DUF805 domain-containing protein</fullName>
    </recommendedName>
</protein>
<evidence type="ECO:0000313" key="2">
    <source>
        <dbReference type="EMBL" id="MDM8196386.1"/>
    </source>
</evidence>